<dbReference type="InterPro" id="IPR003594">
    <property type="entry name" value="HATPase_dom"/>
</dbReference>
<proteinExistence type="predicted"/>
<evidence type="ECO:0000256" key="4">
    <source>
        <dbReference type="ARBA" id="ARBA00022679"/>
    </source>
</evidence>
<dbReference type="NCBIfam" id="TIGR00229">
    <property type="entry name" value="sensory_box"/>
    <property type="match status" value="1"/>
</dbReference>
<dbReference type="InterPro" id="IPR004358">
    <property type="entry name" value="Sig_transdc_His_kin-like_C"/>
</dbReference>
<comment type="caution">
    <text evidence="9">The sequence shown here is derived from an EMBL/GenBank/DDBJ whole genome shotgun (WGS) entry which is preliminary data.</text>
</comment>
<dbReference type="Proteomes" id="UP000288227">
    <property type="component" value="Unassembled WGS sequence"/>
</dbReference>
<dbReference type="OrthoDB" id="109585at2"/>
<dbReference type="InterPro" id="IPR036890">
    <property type="entry name" value="HATPase_C_sf"/>
</dbReference>
<dbReference type="GO" id="GO:0007234">
    <property type="term" value="P:osmosensory signaling via phosphorelay pathway"/>
    <property type="evidence" value="ECO:0007669"/>
    <property type="project" value="TreeGrafter"/>
</dbReference>
<accession>A0A401UF18</accession>
<dbReference type="SUPFAM" id="SSF55785">
    <property type="entry name" value="PYP-like sensor domain (PAS domain)"/>
    <property type="match status" value="1"/>
</dbReference>
<reference evidence="9 10" key="1">
    <citation type="submission" date="2018-11" db="EMBL/GenBank/DDBJ databases">
        <title>Chryseotalea sanarue gen. nov., sp., nov., a member of the family Cytophagaceae, isolated from a brackish lake in Hamamatsu Japan.</title>
        <authorList>
            <person name="Maejima Y."/>
            <person name="Iino T."/>
            <person name="Muraguchi Y."/>
            <person name="Fukuda K."/>
            <person name="Ohkuma M."/>
            <person name="Moriuchi R."/>
            <person name="Dohra H."/>
            <person name="Kimbara K."/>
            <person name="Shintani M."/>
        </authorList>
    </citation>
    <scope>NUCLEOTIDE SEQUENCE [LARGE SCALE GENOMIC DNA]</scope>
    <source>
        <strain evidence="9 10">Ys</strain>
    </source>
</reference>
<organism evidence="9 10">
    <name type="scientific">Chryseotalea sanaruensis</name>
    <dbReference type="NCBI Taxonomy" id="2482724"/>
    <lineage>
        <taxon>Bacteria</taxon>
        <taxon>Pseudomonadati</taxon>
        <taxon>Bacteroidota</taxon>
        <taxon>Cytophagia</taxon>
        <taxon>Cytophagales</taxon>
        <taxon>Chryseotaleaceae</taxon>
        <taxon>Chryseotalea</taxon>
    </lineage>
</organism>
<dbReference type="SMART" id="SM00091">
    <property type="entry name" value="PAS"/>
    <property type="match status" value="2"/>
</dbReference>
<dbReference type="Gene3D" id="1.10.287.130">
    <property type="match status" value="1"/>
</dbReference>
<comment type="catalytic activity">
    <reaction evidence="1">
        <text>ATP + protein L-histidine = ADP + protein N-phospho-L-histidine.</text>
        <dbReference type="EC" id="2.7.13.3"/>
    </reaction>
</comment>
<dbReference type="EMBL" id="BHXQ01000008">
    <property type="protein sequence ID" value="GCC53450.1"/>
    <property type="molecule type" value="Genomic_DNA"/>
</dbReference>
<keyword evidence="5" id="KW-0418">Kinase</keyword>
<protein>
    <recommendedName>
        <fullName evidence="2">histidine kinase</fullName>
        <ecNumber evidence="2">2.7.13.3</ecNumber>
    </recommendedName>
</protein>
<dbReference type="InterPro" id="IPR005467">
    <property type="entry name" value="His_kinase_dom"/>
</dbReference>
<dbReference type="InterPro" id="IPR003661">
    <property type="entry name" value="HisK_dim/P_dom"/>
</dbReference>
<dbReference type="GO" id="GO:0000156">
    <property type="term" value="F:phosphorelay response regulator activity"/>
    <property type="evidence" value="ECO:0007669"/>
    <property type="project" value="TreeGrafter"/>
</dbReference>
<evidence type="ECO:0000256" key="2">
    <source>
        <dbReference type="ARBA" id="ARBA00012438"/>
    </source>
</evidence>
<dbReference type="SUPFAM" id="SSF47384">
    <property type="entry name" value="Homodimeric domain of signal transducing histidine kinase"/>
    <property type="match status" value="1"/>
</dbReference>
<dbReference type="Pfam" id="PF00512">
    <property type="entry name" value="HisKA"/>
    <property type="match status" value="1"/>
</dbReference>
<keyword evidence="3" id="KW-0597">Phosphoprotein</keyword>
<evidence type="ECO:0000259" key="8">
    <source>
        <dbReference type="PROSITE" id="PS50112"/>
    </source>
</evidence>
<dbReference type="Pfam" id="PF02518">
    <property type="entry name" value="HATPase_c"/>
    <property type="match status" value="1"/>
</dbReference>
<dbReference type="SUPFAM" id="SSF55874">
    <property type="entry name" value="ATPase domain of HSP90 chaperone/DNA topoisomerase II/histidine kinase"/>
    <property type="match status" value="1"/>
</dbReference>
<dbReference type="Gene3D" id="3.30.565.10">
    <property type="entry name" value="Histidine kinase-like ATPase, C-terminal domain"/>
    <property type="match status" value="1"/>
</dbReference>
<dbReference type="RefSeq" id="WP_127124104.1">
    <property type="nucleotide sequence ID" value="NZ_BHXQ01000008.1"/>
</dbReference>
<feature type="domain" description="PAS" evidence="8">
    <location>
        <begin position="37"/>
        <end position="75"/>
    </location>
</feature>
<evidence type="ECO:0000313" key="10">
    <source>
        <dbReference type="Proteomes" id="UP000288227"/>
    </source>
</evidence>
<gene>
    <name evidence="9" type="ORF">SanaruYs_36940</name>
</gene>
<dbReference type="GO" id="GO:0000155">
    <property type="term" value="F:phosphorelay sensor kinase activity"/>
    <property type="evidence" value="ECO:0007669"/>
    <property type="project" value="InterPro"/>
</dbReference>
<dbReference type="GO" id="GO:0016020">
    <property type="term" value="C:membrane"/>
    <property type="evidence" value="ECO:0007669"/>
    <property type="project" value="UniProtKB-SubCell"/>
</dbReference>
<dbReference type="PRINTS" id="PR00344">
    <property type="entry name" value="BCTRLSENSOR"/>
</dbReference>
<dbReference type="PROSITE" id="PS50109">
    <property type="entry name" value="HIS_KIN"/>
    <property type="match status" value="1"/>
</dbReference>
<name>A0A401UF18_9BACT</name>
<keyword evidence="4" id="KW-0808">Transferase</keyword>
<dbReference type="SMART" id="SM00388">
    <property type="entry name" value="HisKA"/>
    <property type="match status" value="1"/>
</dbReference>
<dbReference type="Pfam" id="PF13426">
    <property type="entry name" value="PAS_9"/>
    <property type="match status" value="1"/>
</dbReference>
<dbReference type="Gene3D" id="3.30.450.20">
    <property type="entry name" value="PAS domain"/>
    <property type="match status" value="1"/>
</dbReference>
<dbReference type="CDD" id="cd00082">
    <property type="entry name" value="HisKA"/>
    <property type="match status" value="1"/>
</dbReference>
<dbReference type="EC" id="2.7.13.3" evidence="2"/>
<evidence type="ECO:0000256" key="3">
    <source>
        <dbReference type="ARBA" id="ARBA00022553"/>
    </source>
</evidence>
<evidence type="ECO:0000313" key="9">
    <source>
        <dbReference type="EMBL" id="GCC53450.1"/>
    </source>
</evidence>
<dbReference type="InterPro" id="IPR036097">
    <property type="entry name" value="HisK_dim/P_sf"/>
</dbReference>
<evidence type="ECO:0000259" key="7">
    <source>
        <dbReference type="PROSITE" id="PS50109"/>
    </source>
</evidence>
<dbReference type="InterPro" id="IPR050351">
    <property type="entry name" value="BphY/WalK/GraS-like"/>
</dbReference>
<dbReference type="InterPro" id="IPR000014">
    <property type="entry name" value="PAS"/>
</dbReference>
<sequence length="488" mass="55530">MRTAIFDDLNSDNFNLQINDKRRLKSLINILNGHEEFIVDPWGKIVSSNLEAVTITGYEEWEVIGKSIEIIYPKEDIKQLKVEEDLHNASKSKEYITTDFKIKKHGDIFLAKTIFNSLYNSDGELNGYRIALSDATHNAIYKLRTRIINDEYANLFNNPYVGVFKTDCTDFNFLKLNEKALEILGLVEVRYSLKDIFRDIAVFDEFINKLKTNGQVDNFTFQVKHSYLNVFASVTCALFSKDGYVEGVIKDVSENWRQVIELQKLKAELDNFLYRASHDIRAPLTTILGLTNLIKSDKTGSIQELLEYAKLVENRVSHLDQVLKDLSDISYNNVYAIKVHEIQLHKLIERILEPLKEEFPRIKVIHDNIGNNLLYSDMARLKVVLSNVLLNGFKFHSPNSTEPLLKITYSINDASAIITIEDNGIGIDQNYLNNVFDVFFRINADGTGSGLGLFVTKSMVDRLGGHISIKSNSALGTRVIISIPNCIS</sequence>
<dbReference type="PROSITE" id="PS50112">
    <property type="entry name" value="PAS"/>
    <property type="match status" value="1"/>
</dbReference>
<dbReference type="PANTHER" id="PTHR42878:SF15">
    <property type="entry name" value="BACTERIOPHYTOCHROME"/>
    <property type="match status" value="1"/>
</dbReference>
<evidence type="ECO:0000256" key="6">
    <source>
        <dbReference type="ARBA" id="ARBA00023136"/>
    </source>
</evidence>
<dbReference type="PANTHER" id="PTHR42878">
    <property type="entry name" value="TWO-COMPONENT HISTIDINE KINASE"/>
    <property type="match status" value="1"/>
</dbReference>
<dbReference type="InterPro" id="IPR035965">
    <property type="entry name" value="PAS-like_dom_sf"/>
</dbReference>
<feature type="domain" description="Histidine kinase" evidence="7">
    <location>
        <begin position="275"/>
        <end position="487"/>
    </location>
</feature>
<dbReference type="CDD" id="cd00130">
    <property type="entry name" value="PAS"/>
    <property type="match status" value="1"/>
</dbReference>
<keyword evidence="6" id="KW-0472">Membrane</keyword>
<dbReference type="GO" id="GO:0030295">
    <property type="term" value="F:protein kinase activator activity"/>
    <property type="evidence" value="ECO:0007669"/>
    <property type="project" value="TreeGrafter"/>
</dbReference>
<evidence type="ECO:0000256" key="1">
    <source>
        <dbReference type="ARBA" id="ARBA00000085"/>
    </source>
</evidence>
<keyword evidence="10" id="KW-1185">Reference proteome</keyword>
<dbReference type="SMART" id="SM00387">
    <property type="entry name" value="HATPase_c"/>
    <property type="match status" value="1"/>
</dbReference>
<dbReference type="AlphaFoldDB" id="A0A401UF18"/>
<evidence type="ECO:0000256" key="5">
    <source>
        <dbReference type="ARBA" id="ARBA00022777"/>
    </source>
</evidence>